<evidence type="ECO:0000256" key="1">
    <source>
        <dbReference type="SAM" id="MobiDB-lite"/>
    </source>
</evidence>
<dbReference type="GO" id="GO:0000976">
    <property type="term" value="F:transcription cis-regulatory region binding"/>
    <property type="evidence" value="ECO:0007669"/>
    <property type="project" value="TreeGrafter"/>
</dbReference>
<dbReference type="EMBL" id="JABCRI010000622">
    <property type="protein sequence ID" value="KAF8369641.1"/>
    <property type="molecule type" value="Genomic_DNA"/>
</dbReference>
<dbReference type="PANTHER" id="PTHR31307:SF16">
    <property type="entry name" value="OS05G0560600 PROTEIN"/>
    <property type="match status" value="1"/>
</dbReference>
<name>A0A835CXA2_TETSI</name>
<organism evidence="2 3">
    <name type="scientific">Tetracentron sinense</name>
    <name type="common">Spur-leaf</name>
    <dbReference type="NCBI Taxonomy" id="13715"/>
    <lineage>
        <taxon>Eukaryota</taxon>
        <taxon>Viridiplantae</taxon>
        <taxon>Streptophyta</taxon>
        <taxon>Embryophyta</taxon>
        <taxon>Tracheophyta</taxon>
        <taxon>Spermatophyta</taxon>
        <taxon>Magnoliopsida</taxon>
        <taxon>Trochodendrales</taxon>
        <taxon>Trochodendraceae</taxon>
        <taxon>Tetracentron</taxon>
    </lineage>
</organism>
<feature type="region of interest" description="Disordered" evidence="1">
    <location>
        <begin position="102"/>
        <end position="121"/>
    </location>
</feature>
<evidence type="ECO:0000313" key="3">
    <source>
        <dbReference type="Proteomes" id="UP000655225"/>
    </source>
</evidence>
<dbReference type="PANTHER" id="PTHR31307">
    <property type="entry name" value="TRIHELIX TRANSCRIPTION FACTOR ASIL2"/>
    <property type="match status" value="1"/>
</dbReference>
<sequence>MEDDGKETPARMTSCPSHSPLPFREDCWSEDATYTLIEAWGDRYLELNRGNLRQKHWQEDPFRLLRLLRRFLWPCESKRSSPAFAVDDSFFRRNYSAAAAADLDDSESSRSSSESRQRDGKVDGFGQLAQAIVRLGKVYEKVERAKQRQMIELEKKRKQFAKDLEFQRMQLLMDTQVQLEEIKRAKKVAAAGERIP</sequence>
<evidence type="ECO:0000313" key="2">
    <source>
        <dbReference type="EMBL" id="KAF8369641.1"/>
    </source>
</evidence>
<dbReference type="GO" id="GO:0005634">
    <property type="term" value="C:nucleus"/>
    <property type="evidence" value="ECO:0007669"/>
    <property type="project" value="TreeGrafter"/>
</dbReference>
<reference evidence="2 3" key="1">
    <citation type="submission" date="2020-04" db="EMBL/GenBank/DDBJ databases">
        <title>Plant Genome Project.</title>
        <authorList>
            <person name="Zhang R.-G."/>
        </authorList>
    </citation>
    <scope>NUCLEOTIDE SEQUENCE [LARGE SCALE GENOMIC DNA]</scope>
    <source>
        <strain evidence="2">YNK0</strain>
        <tissue evidence="2">Leaf</tissue>
    </source>
</reference>
<gene>
    <name evidence="2" type="ORF">HHK36_032337</name>
</gene>
<comment type="caution">
    <text evidence="2">The sequence shown here is derived from an EMBL/GenBank/DDBJ whole genome shotgun (WGS) entry which is preliminary data.</text>
</comment>
<evidence type="ECO:0008006" key="4">
    <source>
        <dbReference type="Google" id="ProtNLM"/>
    </source>
</evidence>
<dbReference type="Proteomes" id="UP000655225">
    <property type="component" value="Unassembled WGS sequence"/>
</dbReference>
<dbReference type="OrthoDB" id="2019351at2759"/>
<protein>
    <recommendedName>
        <fullName evidence="4">Trihelix transcription factor ASIL2</fullName>
    </recommendedName>
</protein>
<dbReference type="InterPro" id="IPR044823">
    <property type="entry name" value="ASIL1/2-like"/>
</dbReference>
<proteinExistence type="predicted"/>
<dbReference type="AlphaFoldDB" id="A0A835CXA2"/>
<keyword evidence="3" id="KW-1185">Reference proteome</keyword>
<accession>A0A835CXA2</accession>